<organism evidence="1">
    <name type="scientific">Longilinea arvoryzae</name>
    <dbReference type="NCBI Taxonomy" id="360412"/>
    <lineage>
        <taxon>Bacteria</taxon>
        <taxon>Bacillati</taxon>
        <taxon>Chloroflexota</taxon>
        <taxon>Anaerolineae</taxon>
        <taxon>Anaerolineales</taxon>
        <taxon>Anaerolineaceae</taxon>
        <taxon>Longilinea</taxon>
    </lineage>
</organism>
<reference evidence="1" key="1">
    <citation type="submission" date="2015-07" db="EMBL/GenBank/DDBJ databases">
        <title>Draft Genome Sequences of Anaerolinea thermolimosa IMO-1, Bellilinea caldifistulae GOMI-1, Leptolinea tardivitalis YMTK-2, Levilinea saccharolytica KIBI-1,Longilinea arvoryzae KOME-1, Previously Described as Members of the Anaerolineaceae (Chloroflexi).</title>
        <authorList>
            <person name="Sekiguchi Y."/>
            <person name="Ohashi A."/>
            <person name="Matsuura N."/>
            <person name="Tourlousse M.D."/>
        </authorList>
    </citation>
    <scope>NUCLEOTIDE SEQUENCE [LARGE SCALE GENOMIC DNA]</scope>
    <source>
        <strain evidence="1">KOME-1</strain>
    </source>
</reference>
<dbReference type="STRING" id="360412.LARV_01426"/>
<dbReference type="AlphaFoldDB" id="A0A0S7B8J9"/>
<evidence type="ECO:0000313" key="1">
    <source>
        <dbReference type="EMBL" id="GAP13671.1"/>
    </source>
</evidence>
<gene>
    <name evidence="1" type="ORF">LARV_01426</name>
</gene>
<dbReference type="EMBL" id="DF967972">
    <property type="protein sequence ID" value="GAP13671.1"/>
    <property type="molecule type" value="Genomic_DNA"/>
</dbReference>
<evidence type="ECO:0000313" key="2">
    <source>
        <dbReference type="Proteomes" id="UP000055060"/>
    </source>
</evidence>
<dbReference type="Proteomes" id="UP000055060">
    <property type="component" value="Unassembled WGS sequence"/>
</dbReference>
<keyword evidence="2" id="KW-1185">Reference proteome</keyword>
<proteinExistence type="predicted"/>
<accession>A0A0S7B8J9</accession>
<protein>
    <submittedName>
        <fullName evidence="1">Uncharacterized protein</fullName>
    </submittedName>
</protein>
<dbReference type="OrthoDB" id="488707at2"/>
<dbReference type="RefSeq" id="WP_075072993.1">
    <property type="nucleotide sequence ID" value="NZ_DF967972.1"/>
</dbReference>
<name>A0A0S7B8J9_9CHLR</name>
<sequence length="108" mass="12589">MYAQLIRELEQVSPITRDVELNVTNLLSFPPAVRQFITWIMRQKLVQVNSVTSFLDQDEPTSQALMDLLVQKGLVEEERSAKGLQYQVPVRSSRNYRVPERIWKALDE</sequence>